<feature type="domain" description="HTH lysR-type" evidence="8">
    <location>
        <begin position="43"/>
        <end position="92"/>
    </location>
</feature>
<protein>
    <recommendedName>
        <fullName evidence="6">HTH-type transcriptional regulator TtuA</fullName>
    </recommendedName>
    <alternativeName>
        <fullName evidence="7">Tartrate utilization transcriptional regulator</fullName>
    </alternativeName>
</protein>
<evidence type="ECO:0000256" key="7">
    <source>
        <dbReference type="ARBA" id="ARBA00083243"/>
    </source>
</evidence>
<accession>A0A7M3DTD6</accession>
<organism evidence="9 10">
    <name type="scientific">Rhizobium leguminosarum</name>
    <dbReference type="NCBI Taxonomy" id="384"/>
    <lineage>
        <taxon>Bacteria</taxon>
        <taxon>Pseudomonadati</taxon>
        <taxon>Pseudomonadota</taxon>
        <taxon>Alphaproteobacteria</taxon>
        <taxon>Hyphomicrobiales</taxon>
        <taxon>Rhizobiaceae</taxon>
        <taxon>Rhizobium/Agrobacterium group</taxon>
        <taxon>Rhizobium</taxon>
    </lineage>
</organism>
<dbReference type="Proteomes" id="UP000292974">
    <property type="component" value="Unassembled WGS sequence"/>
</dbReference>
<dbReference type="EMBL" id="SIOP01000001">
    <property type="protein sequence ID" value="TAY51966.1"/>
    <property type="molecule type" value="Genomic_DNA"/>
</dbReference>
<sequence>MAAAVPDFCYRKKFGADCLNEFMNKLFRRQQMRNEDYNELFWFTVVAEERSFTRAAAMLGVSQSAVSHAIRRLEERVGLRLLTRTTRNVAPTDVGEKFLQAIRPRLDELSADVADLMRFRDIPSGTVRINLGDYALESVVWPKLRNVLKEYPDINVEFFCDNGISNIIEERFDAGVRLGERLDKDMIAVRIGGDWRLVVVGSPDYFERYPHPTQPEHLMDQCCINSRQSSSGGLYAWEFEKDGRQTRVRVNGTLTFNHSPSMIDAALNGYGLAYVPESLVAEHIAQGRLILVLGDWCPLFEGYFIYYPNRRQMSPALSVIVDALRYKPG</sequence>
<comment type="caution">
    <text evidence="9">The sequence shown here is derived from an EMBL/GenBank/DDBJ whole genome shotgun (WGS) entry which is preliminary data.</text>
</comment>
<dbReference type="Gene3D" id="3.40.190.290">
    <property type="match status" value="1"/>
</dbReference>
<evidence type="ECO:0000259" key="8">
    <source>
        <dbReference type="PROSITE" id="PS50931"/>
    </source>
</evidence>
<dbReference type="InterPro" id="IPR005119">
    <property type="entry name" value="LysR_subst-bd"/>
</dbReference>
<dbReference type="SUPFAM" id="SSF53850">
    <property type="entry name" value="Periplasmic binding protein-like II"/>
    <property type="match status" value="1"/>
</dbReference>
<evidence type="ECO:0000256" key="6">
    <source>
        <dbReference type="ARBA" id="ARBA00067332"/>
    </source>
</evidence>
<proteinExistence type="inferred from homology"/>
<dbReference type="Pfam" id="PF03466">
    <property type="entry name" value="LysR_substrate"/>
    <property type="match status" value="1"/>
</dbReference>
<dbReference type="InterPro" id="IPR036388">
    <property type="entry name" value="WH-like_DNA-bd_sf"/>
</dbReference>
<dbReference type="CDD" id="cd08474">
    <property type="entry name" value="PBP2_CrgA_like_5"/>
    <property type="match status" value="1"/>
</dbReference>
<comment type="similarity">
    <text evidence="1">Belongs to the LysR transcriptional regulatory family.</text>
</comment>
<evidence type="ECO:0000313" key="10">
    <source>
        <dbReference type="Proteomes" id="UP000292974"/>
    </source>
</evidence>
<dbReference type="PANTHER" id="PTHR30537">
    <property type="entry name" value="HTH-TYPE TRANSCRIPTIONAL REGULATOR"/>
    <property type="match status" value="1"/>
</dbReference>
<dbReference type="PANTHER" id="PTHR30537:SF1">
    <property type="entry name" value="HTH-TYPE TRANSCRIPTIONAL REGULATOR PGRR"/>
    <property type="match status" value="1"/>
</dbReference>
<dbReference type="PROSITE" id="PS50931">
    <property type="entry name" value="HTH_LYSR"/>
    <property type="match status" value="1"/>
</dbReference>
<dbReference type="Pfam" id="PF00126">
    <property type="entry name" value="HTH_1"/>
    <property type="match status" value="1"/>
</dbReference>
<comment type="function">
    <text evidence="5">Transcriptional regulator of the ttuABCDE tartrate utilization operon.</text>
</comment>
<evidence type="ECO:0000256" key="4">
    <source>
        <dbReference type="ARBA" id="ARBA00023163"/>
    </source>
</evidence>
<dbReference type="InterPro" id="IPR000847">
    <property type="entry name" value="LysR_HTH_N"/>
</dbReference>
<evidence type="ECO:0000256" key="5">
    <source>
        <dbReference type="ARBA" id="ARBA00054626"/>
    </source>
</evidence>
<evidence type="ECO:0000256" key="1">
    <source>
        <dbReference type="ARBA" id="ARBA00009437"/>
    </source>
</evidence>
<dbReference type="Gene3D" id="1.10.10.10">
    <property type="entry name" value="Winged helix-like DNA-binding domain superfamily/Winged helix DNA-binding domain"/>
    <property type="match status" value="1"/>
</dbReference>
<keyword evidence="2" id="KW-0805">Transcription regulation</keyword>
<dbReference type="FunFam" id="3.40.190.290:FF:000012">
    <property type="entry name" value="Transcriptional regulator, LysR family"/>
    <property type="match status" value="1"/>
</dbReference>
<name>A0A7M3DTD6_RHILE</name>
<dbReference type="AlphaFoldDB" id="A0A7M3DTD6"/>
<gene>
    <name evidence="9" type="ORF">ELH90_09940</name>
</gene>
<keyword evidence="3" id="KW-0238">DNA-binding</keyword>
<evidence type="ECO:0000256" key="2">
    <source>
        <dbReference type="ARBA" id="ARBA00023015"/>
    </source>
</evidence>
<dbReference type="GO" id="GO:0003700">
    <property type="term" value="F:DNA-binding transcription factor activity"/>
    <property type="evidence" value="ECO:0007669"/>
    <property type="project" value="InterPro"/>
</dbReference>
<dbReference type="InterPro" id="IPR058163">
    <property type="entry name" value="LysR-type_TF_proteobact-type"/>
</dbReference>
<dbReference type="SUPFAM" id="SSF46785">
    <property type="entry name" value="Winged helix' DNA-binding domain"/>
    <property type="match status" value="1"/>
</dbReference>
<evidence type="ECO:0000313" key="9">
    <source>
        <dbReference type="EMBL" id="TAY51966.1"/>
    </source>
</evidence>
<evidence type="ECO:0000256" key="3">
    <source>
        <dbReference type="ARBA" id="ARBA00023125"/>
    </source>
</evidence>
<dbReference type="GO" id="GO:0043565">
    <property type="term" value="F:sequence-specific DNA binding"/>
    <property type="evidence" value="ECO:0007669"/>
    <property type="project" value="TreeGrafter"/>
</dbReference>
<dbReference type="GO" id="GO:0006351">
    <property type="term" value="P:DNA-templated transcription"/>
    <property type="evidence" value="ECO:0007669"/>
    <property type="project" value="TreeGrafter"/>
</dbReference>
<reference evidence="9 10" key="1">
    <citation type="submission" date="2019-02" db="EMBL/GenBank/DDBJ databases">
        <title>The genomic architecture of introgression among sibling species of bacteria.</title>
        <authorList>
            <person name="Cavassim M.I.A."/>
            <person name="Moeskjaer S."/>
            <person name="Moslemi C."/>
            <person name="Fields B."/>
            <person name="Bachmann A."/>
            <person name="Vilhjalmsson B."/>
            <person name="Schierup M.H."/>
            <person name="Young J.P.W."/>
            <person name="Andersen S.U."/>
        </authorList>
    </citation>
    <scope>NUCLEOTIDE SEQUENCE [LARGE SCALE GENOMIC DNA]</scope>
    <source>
        <strain evidence="9 10">SM135B</strain>
    </source>
</reference>
<dbReference type="InterPro" id="IPR036390">
    <property type="entry name" value="WH_DNA-bd_sf"/>
</dbReference>
<dbReference type="FunFam" id="1.10.10.10:FF:000001">
    <property type="entry name" value="LysR family transcriptional regulator"/>
    <property type="match status" value="1"/>
</dbReference>
<dbReference type="PRINTS" id="PR00039">
    <property type="entry name" value="HTHLYSR"/>
</dbReference>
<keyword evidence="4" id="KW-0804">Transcription</keyword>